<dbReference type="PROSITE" id="PS00878">
    <property type="entry name" value="ODR_DC_2_1"/>
    <property type="match status" value="1"/>
</dbReference>
<dbReference type="InterPro" id="IPR009006">
    <property type="entry name" value="Ala_racemase/Decarboxylase_C"/>
</dbReference>
<dbReference type="FunFam" id="3.20.20.10:FF:000005">
    <property type="entry name" value="Ornithine decarboxylase"/>
    <property type="match status" value="1"/>
</dbReference>
<proteinExistence type="inferred from homology"/>
<dbReference type="Gene3D" id="3.20.20.10">
    <property type="entry name" value="Alanine racemase"/>
    <property type="match status" value="1"/>
</dbReference>
<evidence type="ECO:0000256" key="2">
    <source>
        <dbReference type="ARBA" id="ARBA00004496"/>
    </source>
</evidence>
<dbReference type="SUPFAM" id="SSF51419">
    <property type="entry name" value="PLP-binding barrel"/>
    <property type="match status" value="1"/>
</dbReference>
<protein>
    <recommendedName>
        <fullName evidence="10">Ornithine decarboxylase</fullName>
        <ecNumber evidence="8">4.1.1.17</ecNumber>
    </recommendedName>
</protein>
<comment type="function">
    <text evidence="9">Catalyzes the first and rate-limiting step of polyamine biosynthesis that converts ornithine into putrescine, which is the precursor for the polyamines, spermidine and spermine. Polyamines are essential for cell proliferation and are implicated in cellular processes, ranging from DNA replication to apoptosis.</text>
</comment>
<reference evidence="15 16" key="1">
    <citation type="submission" date="2019-06" db="EMBL/GenBank/DDBJ databases">
        <title>A chromosomal-level reference genome of Carpinus fangiana (Coryloideae, Betulaceae).</title>
        <authorList>
            <person name="Yang X."/>
            <person name="Wang Z."/>
            <person name="Zhang L."/>
            <person name="Hao G."/>
            <person name="Liu J."/>
            <person name="Yang Y."/>
        </authorList>
    </citation>
    <scope>NUCLEOTIDE SEQUENCE [LARGE SCALE GENOMIC DNA]</scope>
    <source>
        <strain evidence="15">Cfa_2016G</strain>
        <tissue evidence="15">Leaf</tissue>
    </source>
</reference>
<dbReference type="PRINTS" id="PR01182">
    <property type="entry name" value="ORNDCRBXLASE"/>
</dbReference>
<feature type="active site" description="Proton donor" evidence="13">
    <location>
        <position position="387"/>
    </location>
</feature>
<organism evidence="15 16">
    <name type="scientific">Carpinus fangiana</name>
    <dbReference type="NCBI Taxonomy" id="176857"/>
    <lineage>
        <taxon>Eukaryota</taxon>
        <taxon>Viridiplantae</taxon>
        <taxon>Streptophyta</taxon>
        <taxon>Embryophyta</taxon>
        <taxon>Tracheophyta</taxon>
        <taxon>Spermatophyta</taxon>
        <taxon>Magnoliopsida</taxon>
        <taxon>eudicotyledons</taxon>
        <taxon>Gunneridae</taxon>
        <taxon>Pentapetalae</taxon>
        <taxon>rosids</taxon>
        <taxon>fabids</taxon>
        <taxon>Fagales</taxon>
        <taxon>Betulaceae</taxon>
        <taxon>Carpinus</taxon>
    </lineage>
</organism>
<dbReference type="AlphaFoldDB" id="A0A5N6KQE8"/>
<dbReference type="PANTHER" id="PTHR11482">
    <property type="entry name" value="ARGININE/DIAMINOPIMELATE/ORNITHINE DECARBOXYLASE"/>
    <property type="match status" value="1"/>
</dbReference>
<dbReference type="SUPFAM" id="SSF50621">
    <property type="entry name" value="Alanine racemase C-terminal domain-like"/>
    <property type="match status" value="1"/>
</dbReference>
<comment type="similarity">
    <text evidence="3">Belongs to the Orn/Lys/Arg decarboxylase class-II family.</text>
</comment>
<dbReference type="Proteomes" id="UP000327013">
    <property type="component" value="Unassembled WGS sequence"/>
</dbReference>
<keyword evidence="5 13" id="KW-0663">Pyridoxal phosphate</keyword>
<dbReference type="Gene3D" id="2.40.37.10">
    <property type="entry name" value="Lyase, Ornithine Decarboxylase, Chain A, domain 1"/>
    <property type="match status" value="1"/>
</dbReference>
<evidence type="ECO:0000256" key="9">
    <source>
        <dbReference type="ARBA" id="ARBA00037173"/>
    </source>
</evidence>
<comment type="subunit">
    <text evidence="11">Homodimer. Only the dimer is catalytically active, as the active sites are constructed of residues from both monomers.</text>
</comment>
<evidence type="ECO:0000256" key="10">
    <source>
        <dbReference type="ARBA" id="ARBA00039485"/>
    </source>
</evidence>
<evidence type="ECO:0000256" key="7">
    <source>
        <dbReference type="ARBA" id="ARBA00034115"/>
    </source>
</evidence>
<comment type="pathway">
    <text evidence="7">Amine and polyamine biosynthesis; putrescine biosynthesis via L-ornithine pathway; putrescine from L-ornithine: step 1/1.</text>
</comment>
<evidence type="ECO:0000256" key="12">
    <source>
        <dbReference type="ARBA" id="ARBA00049127"/>
    </source>
</evidence>
<feature type="modified residue" description="N6-(pyridoxal phosphate)lysine" evidence="13">
    <location>
        <position position="101"/>
    </location>
</feature>
<dbReference type="InterPro" id="IPR029066">
    <property type="entry name" value="PLP-binding_barrel"/>
</dbReference>
<dbReference type="CDD" id="cd00622">
    <property type="entry name" value="PLPDE_III_ODC"/>
    <property type="match status" value="1"/>
</dbReference>
<dbReference type="PANTHER" id="PTHR11482:SF6">
    <property type="entry name" value="ORNITHINE DECARBOXYLASE 1-RELATED"/>
    <property type="match status" value="1"/>
</dbReference>
<keyword evidence="4" id="KW-0963">Cytoplasm</keyword>
<dbReference type="GO" id="GO:0033387">
    <property type="term" value="P:putrescine biosynthetic process from arginine, via ornithine"/>
    <property type="evidence" value="ECO:0007669"/>
    <property type="project" value="UniProtKB-UniPathway"/>
</dbReference>
<sequence>MVMAPSAVSTITDYANTNVETNPKHLIRARGSSFVGGYDGPAVSKALVADALKKRVQGVDGDTCEAGEEDTFFVADLGEVYRQHLRWKMHLRRIKPHYAVKCNPDPQVLKLLAELGTGFDCASKAEIEQVLQLGVDPSRIIYAQPCKTKSYIRYAAQEGVKQMTFDNADELYKIKQFLPDAELFLRILTDDSASLCRLSLKFGASLDTTGSLLKLAKELDLNVVGVAFHVGSGASDPNAFLGAVSDARAVFDQGIALGHDMRNLDVGGGFISETFEPMAEVLSKAIDENFPSHVRIIGEPGRYYVADAFTIACNVIARRTVDDAASATKSYMLYLNDGVYGNFSSIMFDHQHPVPQILKCGDKTAQDLVSQKTSGPATEYSIWGPTCDGIDCISESCKFPQTLDVGDWLFFEEMGAYTKCSATRFNGFTDKHEVIYVSSEPGAKALLGM</sequence>
<evidence type="ECO:0000256" key="3">
    <source>
        <dbReference type="ARBA" id="ARBA00008872"/>
    </source>
</evidence>
<dbReference type="PRINTS" id="PR01179">
    <property type="entry name" value="ODADCRBXLASE"/>
</dbReference>
<dbReference type="UniPathway" id="UPA00535">
    <property type="reaction ID" value="UER00288"/>
</dbReference>
<feature type="domain" description="Orn/DAP/Arg decarboxylase 2 N-terminal" evidence="14">
    <location>
        <begin position="77"/>
        <end position="306"/>
    </location>
</feature>
<dbReference type="InterPro" id="IPR022644">
    <property type="entry name" value="De-COase2_N"/>
</dbReference>
<comment type="caution">
    <text evidence="15">The sequence shown here is derived from an EMBL/GenBank/DDBJ whole genome shotgun (WGS) entry which is preliminary data.</text>
</comment>
<dbReference type="InterPro" id="IPR022653">
    <property type="entry name" value="De-COase2_pyr-phos_BS"/>
</dbReference>
<evidence type="ECO:0000259" key="14">
    <source>
        <dbReference type="Pfam" id="PF02784"/>
    </source>
</evidence>
<name>A0A5N6KQE8_9ROSI</name>
<evidence type="ECO:0000256" key="8">
    <source>
        <dbReference type="ARBA" id="ARBA00034138"/>
    </source>
</evidence>
<dbReference type="Pfam" id="PF02784">
    <property type="entry name" value="Orn_Arg_deC_N"/>
    <property type="match status" value="1"/>
</dbReference>
<accession>A0A5N6KQE8</accession>
<dbReference type="InterPro" id="IPR000183">
    <property type="entry name" value="Orn/DAP/Arg_de-COase"/>
</dbReference>
<evidence type="ECO:0000313" key="15">
    <source>
        <dbReference type="EMBL" id="KAB8336767.1"/>
    </source>
</evidence>
<dbReference type="InterPro" id="IPR002433">
    <property type="entry name" value="Orn_de-COase"/>
</dbReference>
<keyword evidence="6" id="KW-0456">Lyase</keyword>
<evidence type="ECO:0000256" key="5">
    <source>
        <dbReference type="ARBA" id="ARBA00022898"/>
    </source>
</evidence>
<evidence type="ECO:0000313" key="16">
    <source>
        <dbReference type="Proteomes" id="UP000327013"/>
    </source>
</evidence>
<gene>
    <name evidence="15" type="ORF">FH972_021076</name>
</gene>
<dbReference type="EMBL" id="VIBQ01000009">
    <property type="protein sequence ID" value="KAB8336767.1"/>
    <property type="molecule type" value="Genomic_DNA"/>
</dbReference>
<keyword evidence="16" id="KW-1185">Reference proteome</keyword>
<comment type="cofactor">
    <cofactor evidence="1 13">
        <name>pyridoxal 5'-phosphate</name>
        <dbReference type="ChEBI" id="CHEBI:597326"/>
    </cofactor>
</comment>
<evidence type="ECO:0000256" key="11">
    <source>
        <dbReference type="ARBA" id="ARBA00046672"/>
    </source>
</evidence>
<dbReference type="GO" id="GO:0004586">
    <property type="term" value="F:ornithine decarboxylase activity"/>
    <property type="evidence" value="ECO:0007669"/>
    <property type="project" value="UniProtKB-EC"/>
</dbReference>
<dbReference type="GO" id="GO:0005737">
    <property type="term" value="C:cytoplasm"/>
    <property type="evidence" value="ECO:0007669"/>
    <property type="project" value="UniProtKB-SubCell"/>
</dbReference>
<evidence type="ECO:0000256" key="4">
    <source>
        <dbReference type="ARBA" id="ARBA00022490"/>
    </source>
</evidence>
<dbReference type="EC" id="4.1.1.17" evidence="8"/>
<comment type="catalytic activity">
    <reaction evidence="12">
        <text>L-ornithine + H(+) = putrescine + CO2</text>
        <dbReference type="Rhea" id="RHEA:22964"/>
        <dbReference type="ChEBI" id="CHEBI:15378"/>
        <dbReference type="ChEBI" id="CHEBI:16526"/>
        <dbReference type="ChEBI" id="CHEBI:46911"/>
        <dbReference type="ChEBI" id="CHEBI:326268"/>
        <dbReference type="EC" id="4.1.1.17"/>
    </reaction>
</comment>
<dbReference type="FunFam" id="2.40.37.10:FF:000010">
    <property type="entry name" value="Ornithine decarboxylase"/>
    <property type="match status" value="1"/>
</dbReference>
<comment type="subcellular location">
    <subcellularLocation>
        <location evidence="2">Cytoplasm</location>
    </subcellularLocation>
</comment>
<evidence type="ECO:0000256" key="1">
    <source>
        <dbReference type="ARBA" id="ARBA00001933"/>
    </source>
</evidence>
<evidence type="ECO:0000256" key="13">
    <source>
        <dbReference type="PIRSR" id="PIRSR600183-50"/>
    </source>
</evidence>
<dbReference type="OrthoDB" id="5034579at2759"/>
<evidence type="ECO:0000256" key="6">
    <source>
        <dbReference type="ARBA" id="ARBA00023239"/>
    </source>
</evidence>